<feature type="domain" description="FAD-binding PCMH-type" evidence="10">
    <location>
        <begin position="1"/>
        <end position="167"/>
    </location>
</feature>
<evidence type="ECO:0000256" key="2">
    <source>
        <dbReference type="ARBA" id="ARBA00012405"/>
    </source>
</evidence>
<evidence type="ECO:0000256" key="9">
    <source>
        <dbReference type="SAM" id="Phobius"/>
    </source>
</evidence>
<keyword evidence="5" id="KW-0274">FAD</keyword>
<evidence type="ECO:0000256" key="5">
    <source>
        <dbReference type="ARBA" id="ARBA00022827"/>
    </source>
</evidence>
<name>A0A8H4W6N6_9HELO</name>
<dbReference type="PANTHER" id="PTHR10801:SF0">
    <property type="entry name" value="DELTA(24)-STEROL REDUCTASE"/>
    <property type="match status" value="1"/>
</dbReference>
<evidence type="ECO:0000256" key="7">
    <source>
        <dbReference type="ARBA" id="ARBA00023002"/>
    </source>
</evidence>
<dbReference type="FunFam" id="3.30.465.10:FF:000031">
    <property type="entry name" value="FAD binding domain protein"/>
    <property type="match status" value="1"/>
</dbReference>
<dbReference type="PANTHER" id="PTHR10801">
    <property type="entry name" value="24-DEHYDROCHOLESTEROL REDUCTASE"/>
    <property type="match status" value="1"/>
</dbReference>
<dbReference type="EC" id="1.3.1.72" evidence="2"/>
<dbReference type="InterPro" id="IPR016164">
    <property type="entry name" value="FAD-linked_Oxase-like_C"/>
</dbReference>
<dbReference type="InterPro" id="IPR016166">
    <property type="entry name" value="FAD-bd_PCMH"/>
</dbReference>
<evidence type="ECO:0000256" key="3">
    <source>
        <dbReference type="ARBA" id="ARBA00022630"/>
    </source>
</evidence>
<dbReference type="Proteomes" id="UP000566819">
    <property type="component" value="Unassembled WGS sequence"/>
</dbReference>
<dbReference type="InterPro" id="IPR036318">
    <property type="entry name" value="FAD-bd_PCMH-like_sf"/>
</dbReference>
<proteinExistence type="predicted"/>
<dbReference type="Gene3D" id="3.30.465.10">
    <property type="match status" value="1"/>
</dbReference>
<dbReference type="OrthoDB" id="415825at2759"/>
<feature type="transmembrane region" description="Helical" evidence="9">
    <location>
        <begin position="478"/>
        <end position="499"/>
    </location>
</feature>
<comment type="subcellular location">
    <subcellularLocation>
        <location evidence="1">Membrane</location>
        <topology evidence="1">Single-pass membrane protein</topology>
    </subcellularLocation>
</comment>
<dbReference type="SUPFAM" id="SSF56176">
    <property type="entry name" value="FAD-binding/transporter-associated domain-like"/>
    <property type="match status" value="1"/>
</dbReference>
<reference evidence="11 12" key="1">
    <citation type="submission" date="2020-03" db="EMBL/GenBank/DDBJ databases">
        <title>Draft Genome Sequence of Cudoniella acicularis.</title>
        <authorList>
            <person name="Buettner E."/>
            <person name="Kellner H."/>
        </authorList>
    </citation>
    <scope>NUCLEOTIDE SEQUENCE [LARGE SCALE GENOMIC DNA]</scope>
    <source>
        <strain evidence="11 12">DSM 108380</strain>
    </source>
</reference>
<dbReference type="GO" id="GO:0016020">
    <property type="term" value="C:membrane"/>
    <property type="evidence" value="ECO:0007669"/>
    <property type="project" value="UniProtKB-SubCell"/>
</dbReference>
<dbReference type="SUPFAM" id="SSF55103">
    <property type="entry name" value="FAD-linked oxidases, C-terminal domain"/>
    <property type="match status" value="1"/>
</dbReference>
<accession>A0A8H4W6N6</accession>
<protein>
    <recommendedName>
        <fullName evidence="2">Delta(24)-sterol reductase</fullName>
        <ecNumber evidence="2">1.3.1.72</ecNumber>
    </recommendedName>
</protein>
<gene>
    <name evidence="11" type="ORF">G7Y89_g5246</name>
</gene>
<dbReference type="AlphaFoldDB" id="A0A8H4W6N6"/>
<dbReference type="GO" id="GO:0000246">
    <property type="term" value="F:Delta24(24-1) sterol reductase activity"/>
    <property type="evidence" value="ECO:0007669"/>
    <property type="project" value="TreeGrafter"/>
</dbReference>
<dbReference type="PROSITE" id="PS51387">
    <property type="entry name" value="FAD_PCMH"/>
    <property type="match status" value="1"/>
</dbReference>
<dbReference type="GO" id="GO:0071949">
    <property type="term" value="F:FAD binding"/>
    <property type="evidence" value="ECO:0007669"/>
    <property type="project" value="InterPro"/>
</dbReference>
<sequence length="523" mass="59358">MEAHNAAVAAIEASVRSFSELQQLFRLYHGSTNSTRDSPRYPDNTVDISKLNHVLCIDIESKTATVEPNVPMDALLKATLERDLVPLVVMEFPGITVGGGFSGTSGESSSFRYGFFDGTVNWIEIVLANGTTTRASRTEKPDVFWGAASSFGTLGVVTMLEVRLREATKYVELTYYPALDMVEAMKIIEAETANPTVDYLDGIIFAQDSIVICSGRLTSSLPAGSAVQQFTRRSDPWFYVHVQKLIARSTTTGTSGASRESRAITEHVPLVDYLFRYDRGGFWVGRYAFRYFVTPFNRITCFLLDRFIHTRVMYHALHASGQSRMYIIQDVALPYDAAPEFSEWLDDTFGLYPLWLCPLRQRRDNGRPEARHGLYANLADPAASPEFMMNFGVWGPGSKNRNEFIRQNRLLEQKVDALGGRKWLYAHAYYTKEEFWSIYDQKAYDTLRAKYGASYLPSVYNKVKVDIEAEERAIQTSWIAWLLWLFWSIWPLSGLYGVYKAWRGGEYMLQKESSASIQALKED</sequence>
<evidence type="ECO:0000256" key="8">
    <source>
        <dbReference type="ARBA" id="ARBA00023136"/>
    </source>
</evidence>
<keyword evidence="8 9" id="KW-0472">Membrane</keyword>
<dbReference type="EMBL" id="JAAMPI010000309">
    <property type="protein sequence ID" value="KAF4632879.1"/>
    <property type="molecule type" value="Genomic_DNA"/>
</dbReference>
<evidence type="ECO:0000256" key="6">
    <source>
        <dbReference type="ARBA" id="ARBA00022989"/>
    </source>
</evidence>
<dbReference type="GO" id="GO:0008202">
    <property type="term" value="P:steroid metabolic process"/>
    <property type="evidence" value="ECO:0007669"/>
    <property type="project" value="TreeGrafter"/>
</dbReference>
<dbReference type="InterPro" id="IPR040165">
    <property type="entry name" value="Diminuto-like"/>
</dbReference>
<dbReference type="Pfam" id="PF01565">
    <property type="entry name" value="FAD_binding_4"/>
    <property type="match status" value="1"/>
</dbReference>
<keyword evidence="7" id="KW-0560">Oxidoreductase</keyword>
<organism evidence="11 12">
    <name type="scientific">Cudoniella acicularis</name>
    <dbReference type="NCBI Taxonomy" id="354080"/>
    <lineage>
        <taxon>Eukaryota</taxon>
        <taxon>Fungi</taxon>
        <taxon>Dikarya</taxon>
        <taxon>Ascomycota</taxon>
        <taxon>Pezizomycotina</taxon>
        <taxon>Leotiomycetes</taxon>
        <taxon>Helotiales</taxon>
        <taxon>Tricladiaceae</taxon>
        <taxon>Cudoniella</taxon>
    </lineage>
</organism>
<dbReference type="InterPro" id="IPR016169">
    <property type="entry name" value="FAD-bd_PCMH_sub2"/>
</dbReference>
<keyword evidence="4 9" id="KW-0812">Transmembrane</keyword>
<keyword evidence="6 9" id="KW-1133">Transmembrane helix</keyword>
<keyword evidence="3" id="KW-0285">Flavoprotein</keyword>
<evidence type="ECO:0000313" key="11">
    <source>
        <dbReference type="EMBL" id="KAF4632879.1"/>
    </source>
</evidence>
<dbReference type="InterPro" id="IPR006094">
    <property type="entry name" value="Oxid_FAD_bind_N"/>
</dbReference>
<dbReference type="GO" id="GO:0005737">
    <property type="term" value="C:cytoplasm"/>
    <property type="evidence" value="ECO:0007669"/>
    <property type="project" value="TreeGrafter"/>
</dbReference>
<evidence type="ECO:0000259" key="10">
    <source>
        <dbReference type="PROSITE" id="PS51387"/>
    </source>
</evidence>
<evidence type="ECO:0000313" key="12">
    <source>
        <dbReference type="Proteomes" id="UP000566819"/>
    </source>
</evidence>
<evidence type="ECO:0000256" key="4">
    <source>
        <dbReference type="ARBA" id="ARBA00022692"/>
    </source>
</evidence>
<comment type="caution">
    <text evidence="11">The sequence shown here is derived from an EMBL/GenBank/DDBJ whole genome shotgun (WGS) entry which is preliminary data.</text>
</comment>
<dbReference type="GO" id="GO:0050614">
    <property type="term" value="F:Delta24-sterol reductase activity"/>
    <property type="evidence" value="ECO:0007669"/>
    <property type="project" value="UniProtKB-EC"/>
</dbReference>
<evidence type="ECO:0000256" key="1">
    <source>
        <dbReference type="ARBA" id="ARBA00004167"/>
    </source>
</evidence>
<keyword evidence="12" id="KW-1185">Reference proteome</keyword>